<protein>
    <recommendedName>
        <fullName evidence="3">Lipoprotein</fullName>
    </recommendedName>
</protein>
<proteinExistence type="predicted"/>
<gene>
    <name evidence="1" type="ORF">CFH99_06215</name>
</gene>
<accession>A0ABX7PHG8</accession>
<sequence length="167" mass="17560">MAVLLLAAGCRDDDADARDERSDEPTRLVVTTADGTERTLTDVTATCIPSDYDPKVQVVRVSGELDGGGVFAEVLPADVEGGRSYDMPVPAGSDETGPENAIVVVGIEPDLTNTSEQEESTGTLEVLRASCDPVEVELTIDGTLDSEYYDGEPVDVEGRLVFPAPAG</sequence>
<keyword evidence="2" id="KW-1185">Reference proteome</keyword>
<organism evidence="1 2">
    <name type="scientific">Nocardioides aromaticivorans</name>
    <dbReference type="NCBI Taxonomy" id="200618"/>
    <lineage>
        <taxon>Bacteria</taxon>
        <taxon>Bacillati</taxon>
        <taxon>Actinomycetota</taxon>
        <taxon>Actinomycetes</taxon>
        <taxon>Propionibacteriales</taxon>
        <taxon>Nocardioidaceae</taxon>
        <taxon>Nocardioides</taxon>
    </lineage>
</organism>
<dbReference type="EMBL" id="CP022295">
    <property type="protein sequence ID" value="QSR25215.1"/>
    <property type="molecule type" value="Genomic_DNA"/>
</dbReference>
<evidence type="ECO:0000313" key="2">
    <source>
        <dbReference type="Proteomes" id="UP000662818"/>
    </source>
</evidence>
<evidence type="ECO:0000313" key="1">
    <source>
        <dbReference type="EMBL" id="QSR25215.1"/>
    </source>
</evidence>
<reference evidence="1 2" key="1">
    <citation type="submission" date="2017-06" db="EMBL/GenBank/DDBJ databases">
        <title>Complete Genome Sequence of the Soil Carbazole-Degrading Bacterium Nocardioides aromaticivorans IC177.</title>
        <authorList>
            <person name="Vejarano F."/>
            <person name="Suzuki-Minakuchi C."/>
            <person name="Ohtsubo Y."/>
            <person name="Tsuda M."/>
            <person name="Okada K."/>
            <person name="Nojiri H."/>
        </authorList>
    </citation>
    <scope>NUCLEOTIDE SEQUENCE [LARGE SCALE GENOMIC DNA]</scope>
    <source>
        <strain evidence="1 2">IC177</strain>
    </source>
</reference>
<evidence type="ECO:0008006" key="3">
    <source>
        <dbReference type="Google" id="ProtNLM"/>
    </source>
</evidence>
<name>A0ABX7PHG8_9ACTN</name>
<dbReference type="Proteomes" id="UP000662818">
    <property type="component" value="Chromosome"/>
</dbReference>